<gene>
    <name evidence="1" type="ORF">BABL1_gene_134</name>
</gene>
<keyword evidence="2" id="KW-1185">Reference proteome</keyword>
<evidence type="ECO:0000313" key="2">
    <source>
        <dbReference type="Proteomes" id="UP000018769"/>
    </source>
</evidence>
<dbReference type="Proteomes" id="UP000018769">
    <property type="component" value="Chromosome I"/>
</dbReference>
<accession>V6DHH2</accession>
<evidence type="ECO:0000313" key="1">
    <source>
        <dbReference type="EMBL" id="CDK30999.1"/>
    </source>
</evidence>
<dbReference type="HOGENOM" id="CLU_598109_0_0_7"/>
<dbReference type="EMBL" id="HG793133">
    <property type="protein sequence ID" value="CDK30999.1"/>
    <property type="molecule type" value="Genomic_DNA"/>
</dbReference>
<proteinExistence type="predicted"/>
<dbReference type="RefSeq" id="WP_023792976.1">
    <property type="nucleotide sequence ID" value="NC_023003.1"/>
</dbReference>
<sequence>MKIINKFYILMILTTINTNKIAMQQEEETKTEFPKEILTLGKMASLPIAKEALNIYDKQLEKNPETAFNFMKEYLNKTQLPQDIIYEEIYCSIINQIDRPDVFIKELNKNYDISLFNNLCYDSKLNIAETIIDYIAMPEHHNIDISIDDLKILLNNIIQDYSTSEIRIERFYIDLLEYLTDYSMDSDEIAPSYYKIQELIVIVKDKLINLLKAFVEKEKENKIELIGKTPDNIKEEALKIISAFDSDDKITANNILSKLSNNEINQVLDYIYGEYFPQEARYLDQSIYFIQFLFPENQVMDIISDLYQRLSKYYPRSSEIVYENKLMSNPNIQDIIPLLIGYMKWLEYGVVKFKENEIFKNLENINSNTNKIIEQQIILHYKNFGLNFVDALLSDLRYEIMRNENLTNKDKYNRLKIISDILDKIINDNSLPEDNLLYSNQEEINTDLTELKKEAPE</sequence>
<reference evidence="1 2" key="1">
    <citation type="journal article" date="2015" name="Biol. Direct">
        <title>Babela massiliensis, a representative of a widespread bacterial phylum with unusual adaptations to parasitism in amoebae.</title>
        <authorList>
            <person name="Pagnier I."/>
            <person name="Yutin N."/>
            <person name="Croce O."/>
            <person name="Makarova K.S."/>
            <person name="Wolf Y.I."/>
            <person name="Benamar S."/>
            <person name="Raoult D."/>
            <person name="Koonin E.V."/>
            <person name="La Scola B."/>
        </authorList>
    </citation>
    <scope>NUCLEOTIDE SEQUENCE [LARGE SCALE GENOMIC DNA]</scope>
    <source>
        <strain evidence="2">BABL1</strain>
    </source>
</reference>
<dbReference type="KEGG" id="dpb:BABL1_gene_134"/>
<dbReference type="AlphaFoldDB" id="V6DHH2"/>
<protein>
    <submittedName>
        <fullName evidence="1">Uncharacterized protein</fullName>
    </submittedName>
</protein>
<organism evidence="1 2">
    <name type="scientific">Candidatus Babela massiliensis</name>
    <dbReference type="NCBI Taxonomy" id="673862"/>
    <lineage>
        <taxon>Bacteria</taxon>
        <taxon>Candidatus Babelota</taxon>
        <taxon>Candidatus Babeliae</taxon>
        <taxon>Candidatus Babeliales</taxon>
        <taxon>Candidatus Babeliaceae</taxon>
        <taxon>Candidatus Babela</taxon>
    </lineage>
</organism>
<name>V6DHH2_9BACT</name>